<evidence type="ECO:0000313" key="4">
    <source>
        <dbReference type="EMBL" id="KAJ3447228.1"/>
    </source>
</evidence>
<dbReference type="InterPro" id="IPR000210">
    <property type="entry name" value="BTB/POZ_dom"/>
</dbReference>
<dbReference type="CDD" id="cd18186">
    <property type="entry name" value="BTB_POZ_ZBTB_KLHL-like"/>
    <property type="match status" value="1"/>
</dbReference>
<feature type="repeat" description="RCC1" evidence="2">
    <location>
        <begin position="196"/>
        <end position="247"/>
    </location>
</feature>
<dbReference type="Pfam" id="PF00415">
    <property type="entry name" value="RCC1"/>
    <property type="match status" value="3"/>
</dbReference>
<dbReference type="Proteomes" id="UP001146793">
    <property type="component" value="Unassembled WGS sequence"/>
</dbReference>
<dbReference type="InterPro" id="IPR000408">
    <property type="entry name" value="Reg_chr_condens"/>
</dbReference>
<dbReference type="SUPFAM" id="SSF50985">
    <property type="entry name" value="RCC1/BLIP-II"/>
    <property type="match status" value="1"/>
</dbReference>
<dbReference type="Pfam" id="PF00651">
    <property type="entry name" value="BTB"/>
    <property type="match status" value="1"/>
</dbReference>
<dbReference type="Gene3D" id="3.30.710.10">
    <property type="entry name" value="Potassium Channel Kv1.1, Chain A"/>
    <property type="match status" value="1"/>
</dbReference>
<feature type="repeat" description="RCC1" evidence="2">
    <location>
        <begin position="1"/>
        <end position="91"/>
    </location>
</feature>
<dbReference type="Gene3D" id="2.130.10.30">
    <property type="entry name" value="Regulator of chromosome condensation 1/beta-lactamase-inhibitor protein II"/>
    <property type="match status" value="1"/>
</dbReference>
<evidence type="ECO:0000256" key="2">
    <source>
        <dbReference type="PROSITE-ProRule" id="PRU00235"/>
    </source>
</evidence>
<feature type="repeat" description="RCC1" evidence="2">
    <location>
        <begin position="92"/>
        <end position="144"/>
    </location>
</feature>
<dbReference type="PROSITE" id="PS50012">
    <property type="entry name" value="RCC1_3"/>
    <property type="match status" value="3"/>
</dbReference>
<dbReference type="Pfam" id="PF13540">
    <property type="entry name" value="RCC1_2"/>
    <property type="match status" value="1"/>
</dbReference>
<keyword evidence="1" id="KW-0677">Repeat</keyword>
<dbReference type="PROSITE" id="PS50097">
    <property type="entry name" value="BTB"/>
    <property type="match status" value="1"/>
</dbReference>
<evidence type="ECO:0000313" key="5">
    <source>
        <dbReference type="Proteomes" id="UP001146793"/>
    </source>
</evidence>
<dbReference type="EMBL" id="JANTQA010000016">
    <property type="protein sequence ID" value="KAJ3447228.1"/>
    <property type="molecule type" value="Genomic_DNA"/>
</dbReference>
<proteinExistence type="predicted"/>
<dbReference type="InterPro" id="IPR051210">
    <property type="entry name" value="Ub_ligase/GEF_domain"/>
</dbReference>
<organism evidence="4 5">
    <name type="scientific">Anaeramoeba flamelloides</name>
    <dbReference type="NCBI Taxonomy" id="1746091"/>
    <lineage>
        <taxon>Eukaryota</taxon>
        <taxon>Metamonada</taxon>
        <taxon>Anaeramoebidae</taxon>
        <taxon>Anaeramoeba</taxon>
    </lineage>
</organism>
<reference evidence="4" key="1">
    <citation type="submission" date="2022-08" db="EMBL/GenBank/DDBJ databases">
        <title>Novel sulphate-reducing endosymbionts in the free-living metamonad Anaeramoeba.</title>
        <authorList>
            <person name="Jerlstrom-Hultqvist J."/>
            <person name="Cepicka I."/>
            <person name="Gallot-Lavallee L."/>
            <person name="Salas-Leiva D."/>
            <person name="Curtis B.A."/>
            <person name="Zahonova K."/>
            <person name="Pipaliya S."/>
            <person name="Dacks J."/>
            <person name="Roger A.J."/>
        </authorList>
    </citation>
    <scope>NUCLEOTIDE SEQUENCE</scope>
    <source>
        <strain evidence="4">Busselton2</strain>
    </source>
</reference>
<evidence type="ECO:0000259" key="3">
    <source>
        <dbReference type="PROSITE" id="PS50097"/>
    </source>
</evidence>
<dbReference type="InterPro" id="IPR011333">
    <property type="entry name" value="SKP1/BTB/POZ_sf"/>
</dbReference>
<accession>A0AAV8A3U7</accession>
<feature type="domain" description="BTB" evidence="3">
    <location>
        <begin position="448"/>
        <end position="524"/>
    </location>
</feature>
<comment type="caution">
    <text evidence="4">The sequence shown here is derived from an EMBL/GenBank/DDBJ whole genome shotgun (WGS) entry which is preliminary data.</text>
</comment>
<dbReference type="SUPFAM" id="SSF54695">
    <property type="entry name" value="POZ domain"/>
    <property type="match status" value="1"/>
</dbReference>
<protein>
    <recommendedName>
        <fullName evidence="3">BTB domain-containing protein</fullName>
    </recommendedName>
</protein>
<gene>
    <name evidence="4" type="ORF">M0812_07455</name>
</gene>
<dbReference type="AlphaFoldDB" id="A0AAV8A3U7"/>
<dbReference type="PANTHER" id="PTHR22870">
    <property type="entry name" value="REGULATOR OF CHROMOSOME CONDENSATION"/>
    <property type="match status" value="1"/>
</dbReference>
<dbReference type="InterPro" id="IPR009091">
    <property type="entry name" value="RCC1/BLIP-II"/>
</dbReference>
<name>A0AAV8A3U7_9EUKA</name>
<sequence>MEWFAWGKNRNSCLGVKNSQSNVDYPEKVTQLEGVVIQDMIGASYGSIFLDFEGNVHMKYETEKAPLKKFDVENVVMISGGENHFLLLTNKNQVYSWGRYNDNGRLGTGDTRVYKEPHHLSFFDDKNPICVYCQQYSAMVLCENNDLYGFGENGRGELGTEKKNYSQLDPILIMKNVKEVYTSRAAHCACELLMNGKYVIHGSNSNGQLGIGNRSDQFLPIESEFINKTPFRQLKLGYTFSLLLDSNNILYGTGEANKCGSTQALSNFQRFNFFENIAIKQIDIGYGFSMALTEENTIYAWGSVSNSFDQTGHYIKLPFEEQLQNKPITGIKCGFFYSGILKSSGVIETDFGNLLKSGQCSDLTISGIPVHSTFVQLRCGTKAEQVKKLLEENYNKDKIELVLKWVYTNQIVDLVLLQEIWLKFGITDGLNKTLRKDLVLLYNDEDSKDFNIIAKYEDDEEEEEEYEEIPIHKFVLCARSGLFRRMFKDITQESNSVKDFSGKSIESLEILFKWLYLNDIELTADDDIAMIQEEFEDIEEYYQLHENSNLKYKLNTYINKMK</sequence>
<dbReference type="PANTHER" id="PTHR22870:SF155">
    <property type="entry name" value="E3 UBIQUITIN-PROTEIN LIGASE HERC1-RELATED"/>
    <property type="match status" value="1"/>
</dbReference>
<evidence type="ECO:0000256" key="1">
    <source>
        <dbReference type="ARBA" id="ARBA00022737"/>
    </source>
</evidence>